<feature type="signal peptide" evidence="1">
    <location>
        <begin position="1"/>
        <end position="21"/>
    </location>
</feature>
<dbReference type="Proteomes" id="UP000298652">
    <property type="component" value="Chromosome 5"/>
</dbReference>
<keyword evidence="3" id="KW-1185">Reference proteome</keyword>
<feature type="chain" id="PRO_5020823756" evidence="1">
    <location>
        <begin position="22"/>
        <end position="46"/>
    </location>
</feature>
<sequence length="46" mass="5031">MQPTTTDWILISLLLIRVGLCGKGILPEEAVLPCQGELWCYGATKV</sequence>
<keyword evidence="1" id="KW-0732">Signal</keyword>
<organism evidence="2 3">
    <name type="scientific">Setaria viridis</name>
    <name type="common">Green bristlegrass</name>
    <name type="synonym">Setaria italica subsp. viridis</name>
    <dbReference type="NCBI Taxonomy" id="4556"/>
    <lineage>
        <taxon>Eukaryota</taxon>
        <taxon>Viridiplantae</taxon>
        <taxon>Streptophyta</taxon>
        <taxon>Embryophyta</taxon>
        <taxon>Tracheophyta</taxon>
        <taxon>Spermatophyta</taxon>
        <taxon>Magnoliopsida</taxon>
        <taxon>Liliopsida</taxon>
        <taxon>Poales</taxon>
        <taxon>Poaceae</taxon>
        <taxon>PACMAD clade</taxon>
        <taxon>Panicoideae</taxon>
        <taxon>Panicodae</taxon>
        <taxon>Paniceae</taxon>
        <taxon>Cenchrinae</taxon>
        <taxon>Setaria</taxon>
    </lineage>
</organism>
<accession>A0A4U6UKP2</accession>
<dbReference type="EMBL" id="CM016556">
    <property type="protein sequence ID" value="TKW15384.1"/>
    <property type="molecule type" value="Genomic_DNA"/>
</dbReference>
<gene>
    <name evidence="2" type="ORF">SEVIR_5G234540v2</name>
</gene>
<evidence type="ECO:0000256" key="1">
    <source>
        <dbReference type="SAM" id="SignalP"/>
    </source>
</evidence>
<dbReference type="Gramene" id="TKW15384">
    <property type="protein sequence ID" value="TKW15384"/>
    <property type="gene ID" value="SEVIR_5G234540v2"/>
</dbReference>
<reference evidence="2" key="1">
    <citation type="submission" date="2019-03" db="EMBL/GenBank/DDBJ databases">
        <title>WGS assembly of Setaria viridis.</title>
        <authorList>
            <person name="Huang P."/>
            <person name="Jenkins J."/>
            <person name="Grimwood J."/>
            <person name="Barry K."/>
            <person name="Healey A."/>
            <person name="Mamidi S."/>
            <person name="Sreedasyam A."/>
            <person name="Shu S."/>
            <person name="Feldman M."/>
            <person name="Wu J."/>
            <person name="Yu Y."/>
            <person name="Chen C."/>
            <person name="Johnson J."/>
            <person name="Rokhsar D."/>
            <person name="Baxter I."/>
            <person name="Schmutz J."/>
            <person name="Brutnell T."/>
            <person name="Kellogg E."/>
        </authorList>
    </citation>
    <scope>NUCLEOTIDE SEQUENCE [LARGE SCALE GENOMIC DNA]</scope>
</reference>
<name>A0A4U6UKP2_SETVI</name>
<evidence type="ECO:0000313" key="2">
    <source>
        <dbReference type="EMBL" id="TKW15384.1"/>
    </source>
</evidence>
<proteinExistence type="predicted"/>
<dbReference type="AlphaFoldDB" id="A0A4U6UKP2"/>
<evidence type="ECO:0000313" key="3">
    <source>
        <dbReference type="Proteomes" id="UP000298652"/>
    </source>
</evidence>
<protein>
    <submittedName>
        <fullName evidence="2">Uncharacterized protein</fullName>
    </submittedName>
</protein>